<name>A0ABT3L7T1_9CYAN</name>
<protein>
    <submittedName>
        <fullName evidence="1">YbjN domain-containing protein</fullName>
    </submittedName>
</protein>
<dbReference type="EMBL" id="JAIHOM010000077">
    <property type="protein sequence ID" value="MCW6037560.1"/>
    <property type="molecule type" value="Genomic_DNA"/>
</dbReference>
<dbReference type="Proteomes" id="UP001526426">
    <property type="component" value="Unassembled WGS sequence"/>
</dbReference>
<evidence type="ECO:0000313" key="1">
    <source>
        <dbReference type="EMBL" id="MCW6037560.1"/>
    </source>
</evidence>
<reference evidence="1 2" key="1">
    <citation type="submission" date="2021-08" db="EMBL/GenBank/DDBJ databases">
        <title>Draft genome sequence of Spirulina subsalsa with high tolerance to salinity and hype-accumulation of phycocyanin.</title>
        <authorList>
            <person name="Pei H."/>
            <person name="Jiang L."/>
        </authorList>
    </citation>
    <scope>NUCLEOTIDE SEQUENCE [LARGE SCALE GENOMIC DNA]</scope>
    <source>
        <strain evidence="1 2">FACHB-351</strain>
    </source>
</reference>
<gene>
    <name evidence="1" type="ORF">K4A83_14930</name>
</gene>
<organism evidence="1 2">
    <name type="scientific">Spirulina subsalsa FACHB-351</name>
    <dbReference type="NCBI Taxonomy" id="234711"/>
    <lineage>
        <taxon>Bacteria</taxon>
        <taxon>Bacillati</taxon>
        <taxon>Cyanobacteriota</taxon>
        <taxon>Cyanophyceae</taxon>
        <taxon>Spirulinales</taxon>
        <taxon>Spirulinaceae</taxon>
        <taxon>Spirulina</taxon>
    </lineage>
</organism>
<sequence>MLIQATESILEKQGWQFSVFGDSVLRIDFNGQSTTWVTLVKCIEPYQQLLIYSICPNKVSVDKFQGVQEFLTRANFGLKFGNFEFDYRDGEVRFKTSVQFAGEVDPTAMIEECLSINIITFERYLGGLLRVMFTDISAEEAIAEIESEES</sequence>
<comment type="caution">
    <text evidence="1">The sequence shown here is derived from an EMBL/GenBank/DDBJ whole genome shotgun (WGS) entry which is preliminary data.</text>
</comment>
<proteinExistence type="predicted"/>
<evidence type="ECO:0000313" key="2">
    <source>
        <dbReference type="Proteomes" id="UP001526426"/>
    </source>
</evidence>
<keyword evidence="2" id="KW-1185">Reference proteome</keyword>
<dbReference type="RefSeq" id="WP_265265419.1">
    <property type="nucleotide sequence ID" value="NZ_JAIHOM010000077.1"/>
</dbReference>
<accession>A0ABT3L7T1</accession>